<evidence type="ECO:0000256" key="1">
    <source>
        <dbReference type="SAM" id="SignalP"/>
    </source>
</evidence>
<dbReference type="OrthoDB" id="5194659at2"/>
<gene>
    <name evidence="2" type="ordered locus">MODMU_4888</name>
</gene>
<feature type="chain" id="PRO_5003689198" evidence="1">
    <location>
        <begin position="23"/>
        <end position="131"/>
    </location>
</feature>
<dbReference type="AlphaFoldDB" id="I4F3Q6"/>
<dbReference type="Proteomes" id="UP000006461">
    <property type="component" value="Chromosome"/>
</dbReference>
<dbReference type="KEGG" id="mmar:MODMU_4888"/>
<organism evidence="2 3">
    <name type="scientific">Modestobacter italicus (strain DSM 44449 / CECT 9708 / BC 501)</name>
    <dbReference type="NCBI Taxonomy" id="2732864"/>
    <lineage>
        <taxon>Bacteria</taxon>
        <taxon>Bacillati</taxon>
        <taxon>Actinomycetota</taxon>
        <taxon>Actinomycetes</taxon>
        <taxon>Geodermatophilales</taxon>
        <taxon>Geodermatophilaceae</taxon>
        <taxon>Modestobacter</taxon>
    </lineage>
</organism>
<keyword evidence="1" id="KW-0732">Signal</keyword>
<evidence type="ECO:0000313" key="2">
    <source>
        <dbReference type="EMBL" id="CCH90269.1"/>
    </source>
</evidence>
<dbReference type="EMBL" id="FO203431">
    <property type="protein sequence ID" value="CCH90269.1"/>
    <property type="molecule type" value="Genomic_DNA"/>
</dbReference>
<dbReference type="STRING" id="477641.MODMU_4888"/>
<sequence>MTAPRAAGTALPVLLLCLAALAGCGSSDGPRVQLVAYCQGTSSDGPDGDPVRVEFRQGSTVVASGVVDRGAAFTAEVPLGGVQIYVDGVRRGAANEGVPTDGPYHPPAPDEYVYVANEEGCPATPPPWPGG</sequence>
<evidence type="ECO:0000313" key="3">
    <source>
        <dbReference type="Proteomes" id="UP000006461"/>
    </source>
</evidence>
<keyword evidence="3" id="KW-1185">Reference proteome</keyword>
<reference evidence="2 3" key="1">
    <citation type="journal article" date="2012" name="J. Bacteriol.">
        <title>Genome Sequence of Radiation-Resistant Modestobacter marinus Strain BC501, a Representative Actinobacterium That Thrives on Calcareous Stone Surfaces.</title>
        <authorList>
            <person name="Normand P."/>
            <person name="Gury J."/>
            <person name="Pujic P."/>
            <person name="Chouaia B."/>
            <person name="Crotti E."/>
            <person name="Brusetti L."/>
            <person name="Daffonchio D."/>
            <person name="Vacherie B."/>
            <person name="Barbe V."/>
            <person name="Medigue C."/>
            <person name="Calteau A."/>
            <person name="Ghodhbane-Gtari F."/>
            <person name="Essoussi I."/>
            <person name="Nouioui I."/>
            <person name="Abbassi-Ghozzi I."/>
            <person name="Gtari M."/>
        </authorList>
    </citation>
    <scope>NUCLEOTIDE SEQUENCE [LARGE SCALE GENOMIC DNA]</scope>
    <source>
        <strain evidence="3">BC 501</strain>
    </source>
</reference>
<accession>I4F3Q6</accession>
<dbReference type="HOGENOM" id="CLU_1925192_0_0_11"/>
<name>I4F3Q6_MODI5</name>
<feature type="signal peptide" evidence="1">
    <location>
        <begin position="1"/>
        <end position="22"/>
    </location>
</feature>
<protein>
    <submittedName>
        <fullName evidence="2">Major facilitator superfamily MFS_1 transporter</fullName>
    </submittedName>
</protein>
<dbReference type="PROSITE" id="PS51257">
    <property type="entry name" value="PROKAR_LIPOPROTEIN"/>
    <property type="match status" value="1"/>
</dbReference>
<proteinExistence type="predicted"/>